<name>A0AAN5D8A7_9BILA</name>
<evidence type="ECO:0000313" key="1">
    <source>
        <dbReference type="EMBL" id="GMR58279.1"/>
    </source>
</evidence>
<gene>
    <name evidence="1" type="ORF">PMAYCL1PPCAC_28474</name>
</gene>
<keyword evidence="2" id="KW-1185">Reference proteome</keyword>
<evidence type="ECO:0000313" key="2">
    <source>
        <dbReference type="Proteomes" id="UP001328107"/>
    </source>
</evidence>
<sequence length="127" mass="15230">SSDRSLQVHEELGHVLHFLRSGVCDPVEGRPMFLSHLHSSLENRPDPNNFVIVDVRSLELLETRSELLWHLFLWLLMRLRRGRITPGYMYWFLRDGRSRVLLRRHWRLVHGDLRVHHRRNRCHGATV</sequence>
<organism evidence="1 2">
    <name type="scientific">Pristionchus mayeri</name>
    <dbReference type="NCBI Taxonomy" id="1317129"/>
    <lineage>
        <taxon>Eukaryota</taxon>
        <taxon>Metazoa</taxon>
        <taxon>Ecdysozoa</taxon>
        <taxon>Nematoda</taxon>
        <taxon>Chromadorea</taxon>
        <taxon>Rhabditida</taxon>
        <taxon>Rhabditina</taxon>
        <taxon>Diplogasteromorpha</taxon>
        <taxon>Diplogasteroidea</taxon>
        <taxon>Neodiplogasteridae</taxon>
        <taxon>Pristionchus</taxon>
    </lineage>
</organism>
<dbReference type="EMBL" id="BTRK01000006">
    <property type="protein sequence ID" value="GMR58279.1"/>
    <property type="molecule type" value="Genomic_DNA"/>
</dbReference>
<dbReference type="Proteomes" id="UP001328107">
    <property type="component" value="Unassembled WGS sequence"/>
</dbReference>
<accession>A0AAN5D8A7</accession>
<proteinExistence type="predicted"/>
<feature type="non-terminal residue" evidence="1">
    <location>
        <position position="1"/>
    </location>
</feature>
<dbReference type="AlphaFoldDB" id="A0AAN5D8A7"/>
<protein>
    <submittedName>
        <fullName evidence="1">Uncharacterized protein</fullName>
    </submittedName>
</protein>
<comment type="caution">
    <text evidence="1">The sequence shown here is derived from an EMBL/GenBank/DDBJ whole genome shotgun (WGS) entry which is preliminary data.</text>
</comment>
<reference evidence="2" key="1">
    <citation type="submission" date="2022-10" db="EMBL/GenBank/DDBJ databases">
        <title>Genome assembly of Pristionchus species.</title>
        <authorList>
            <person name="Yoshida K."/>
            <person name="Sommer R.J."/>
        </authorList>
    </citation>
    <scope>NUCLEOTIDE SEQUENCE [LARGE SCALE GENOMIC DNA]</scope>
    <source>
        <strain evidence="2">RS5460</strain>
    </source>
</reference>